<sequence length="39" mass="4260">MLYSKVRHCQKKIRQTAFFSGLAGLIKLPTAAPAISLSL</sequence>
<dbReference type="HOGENOM" id="CLU_3311031_0_0_10"/>
<dbReference type="Proteomes" id="UP000019423">
    <property type="component" value="Chromosome"/>
</dbReference>
<evidence type="ECO:0000313" key="2">
    <source>
        <dbReference type="Proteomes" id="UP000019423"/>
    </source>
</evidence>
<protein>
    <submittedName>
        <fullName evidence="1">Uncharacterized protein</fullName>
    </submittedName>
</protein>
<proteinExistence type="predicted"/>
<reference evidence="1 2" key="1">
    <citation type="submission" date="2014-01" db="EMBL/GenBank/DDBJ databases">
        <title>Complete genome sequence of ionizing-radiation resistance bacterium Hymenobacter swuensis DY53.</title>
        <authorList>
            <person name="Jung J.-H."/>
            <person name="Jeong S.-W."/>
            <person name="Joe M.-H."/>
            <person name="Cho y.-j."/>
            <person name="Kim M.-K."/>
            <person name="Lim S.-Y."/>
        </authorList>
    </citation>
    <scope>NUCLEOTIDE SEQUENCE [LARGE SCALE GENOMIC DNA]</scope>
    <source>
        <strain evidence="1 2">DY53</strain>
    </source>
</reference>
<evidence type="ECO:0000313" key="1">
    <source>
        <dbReference type="EMBL" id="AHJ98997.1"/>
    </source>
</evidence>
<dbReference type="EMBL" id="CP007145">
    <property type="protein sequence ID" value="AHJ98997.1"/>
    <property type="molecule type" value="Genomic_DNA"/>
</dbReference>
<accession>W8F4Q8</accession>
<dbReference type="AlphaFoldDB" id="W8F4Q8"/>
<keyword evidence="2" id="KW-1185">Reference proteome</keyword>
<dbReference type="STRING" id="1227739.Hsw_3402"/>
<dbReference type="KEGG" id="hsw:Hsw_3402"/>
<gene>
    <name evidence="1" type="ORF">Hsw_3402</name>
</gene>
<organism evidence="1 2">
    <name type="scientific">Hymenobacter swuensis DY53</name>
    <dbReference type="NCBI Taxonomy" id="1227739"/>
    <lineage>
        <taxon>Bacteria</taxon>
        <taxon>Pseudomonadati</taxon>
        <taxon>Bacteroidota</taxon>
        <taxon>Cytophagia</taxon>
        <taxon>Cytophagales</taxon>
        <taxon>Hymenobacteraceae</taxon>
        <taxon>Hymenobacter</taxon>
    </lineage>
</organism>
<name>W8F4Q8_9BACT</name>